<evidence type="ECO:0000313" key="2">
    <source>
        <dbReference type="EMBL" id="RDS87723.1"/>
    </source>
</evidence>
<dbReference type="Proteomes" id="UP000255541">
    <property type="component" value="Unassembled WGS sequence"/>
</dbReference>
<comment type="caution">
    <text evidence="2">The sequence shown here is derived from an EMBL/GenBank/DDBJ whole genome shotgun (WGS) entry which is preliminary data.</text>
</comment>
<dbReference type="InterPro" id="IPR029787">
    <property type="entry name" value="Nucleotide_cyclase"/>
</dbReference>
<dbReference type="Gene3D" id="3.30.70.270">
    <property type="match status" value="1"/>
</dbReference>
<dbReference type="RefSeq" id="WP_115488725.1">
    <property type="nucleotide sequence ID" value="NZ_QRBA01000022.1"/>
</dbReference>
<dbReference type="PANTHER" id="PTHR46663:SF2">
    <property type="entry name" value="GGDEF DOMAIN-CONTAINING PROTEIN"/>
    <property type="match status" value="1"/>
</dbReference>
<gene>
    <name evidence="2" type="ORF">DL347_28760</name>
</gene>
<dbReference type="Pfam" id="PF00990">
    <property type="entry name" value="GGDEF"/>
    <property type="match status" value="1"/>
</dbReference>
<dbReference type="NCBIfam" id="TIGR00254">
    <property type="entry name" value="GGDEF"/>
    <property type="match status" value="1"/>
</dbReference>
<dbReference type="InterPro" id="IPR043128">
    <property type="entry name" value="Rev_trsase/Diguanyl_cyclase"/>
</dbReference>
<organism evidence="2 3">
    <name type="scientific">Pseudomonas fluorescens</name>
    <dbReference type="NCBI Taxonomy" id="294"/>
    <lineage>
        <taxon>Bacteria</taxon>
        <taxon>Pseudomonadati</taxon>
        <taxon>Pseudomonadota</taxon>
        <taxon>Gammaproteobacteria</taxon>
        <taxon>Pseudomonadales</taxon>
        <taxon>Pseudomonadaceae</taxon>
        <taxon>Pseudomonas</taxon>
    </lineage>
</organism>
<name>A0A7Z6QKI2_PSEFL</name>
<dbReference type="SMART" id="SM00267">
    <property type="entry name" value="GGDEF"/>
    <property type="match status" value="1"/>
</dbReference>
<accession>A0A7Z6QKI2</accession>
<dbReference type="PROSITE" id="PS50887">
    <property type="entry name" value="GGDEF"/>
    <property type="match status" value="1"/>
</dbReference>
<proteinExistence type="predicted"/>
<dbReference type="InterPro" id="IPR052163">
    <property type="entry name" value="DGC-Regulatory_Protein"/>
</dbReference>
<dbReference type="PANTHER" id="PTHR46663">
    <property type="entry name" value="DIGUANYLATE CYCLASE DGCT-RELATED"/>
    <property type="match status" value="1"/>
</dbReference>
<dbReference type="EMBL" id="QRBA01000022">
    <property type="protein sequence ID" value="RDS87723.1"/>
    <property type="molecule type" value="Genomic_DNA"/>
</dbReference>
<feature type="domain" description="GGDEF" evidence="1">
    <location>
        <begin position="173"/>
        <end position="307"/>
    </location>
</feature>
<dbReference type="AlphaFoldDB" id="A0A7Z6QKI2"/>
<sequence length="328" mass="37054">MKDRCDEAENWLVQLSVGHVLEALSYAITCATLPEGAIKYCNNEFVRLFGHGESHFRTVDEFIERAFLYEYQRVIARNNWFESAHSRACDAITVPDMEVDVLAHDGVIRTVLHSGVVLPREKLCVAIFKDFSTTASSQNLLREIAYIDDLTGVTNRRGLRERWKLETHNDPEVRLAFLMLDLEDFKPINDCYGHEVEDVVLQVVAQRLERAIRRTDLVCRLGGDEFGILLVPPGADEQIQMVCDRILASVAEPITVGDRALSVGISIGGCLYPDQAKDKRELLQRADMALYQVKKTTVRGSWRWFSEATMPQDGSNHEISGEGKVARV</sequence>
<evidence type="ECO:0000259" key="1">
    <source>
        <dbReference type="PROSITE" id="PS50887"/>
    </source>
</evidence>
<dbReference type="CDD" id="cd01949">
    <property type="entry name" value="GGDEF"/>
    <property type="match status" value="1"/>
</dbReference>
<dbReference type="InterPro" id="IPR000160">
    <property type="entry name" value="GGDEF_dom"/>
</dbReference>
<protein>
    <submittedName>
        <fullName evidence="2">GGDEF domain-containing protein</fullName>
    </submittedName>
</protein>
<dbReference type="SUPFAM" id="SSF55073">
    <property type="entry name" value="Nucleotide cyclase"/>
    <property type="match status" value="1"/>
</dbReference>
<reference evidence="2 3" key="1">
    <citation type="submission" date="2018-07" db="EMBL/GenBank/DDBJ databases">
        <title>Draft Genome Sequence of Pseudomonas fluorescens AHK-1 associated with canker disease of kiwifruit.</title>
        <authorList>
            <person name="Wu Z."/>
        </authorList>
    </citation>
    <scope>NUCLEOTIDE SEQUENCE [LARGE SCALE GENOMIC DNA]</scope>
    <source>
        <strain evidence="2 3">AHK-1</strain>
    </source>
</reference>
<evidence type="ECO:0000313" key="3">
    <source>
        <dbReference type="Proteomes" id="UP000255541"/>
    </source>
</evidence>